<evidence type="ECO:0000313" key="2">
    <source>
        <dbReference type="EMBL" id="CCH76097.1"/>
    </source>
</evidence>
<evidence type="ECO:0000259" key="1">
    <source>
        <dbReference type="Pfam" id="PF03364"/>
    </source>
</evidence>
<dbReference type="RefSeq" id="WP_048552776.1">
    <property type="nucleotide sequence ID" value="NZ_HF570958.1"/>
</dbReference>
<dbReference type="SUPFAM" id="SSF55961">
    <property type="entry name" value="Bet v1-like"/>
    <property type="match status" value="1"/>
</dbReference>
<reference evidence="2 3" key="1">
    <citation type="journal article" date="2013" name="ISME J.">
        <title>A metabolic model for members of the genus Tetrasphaera involved in enhanced biological phosphorus removal.</title>
        <authorList>
            <person name="Kristiansen R."/>
            <person name="Nguyen H.T.T."/>
            <person name="Saunders A.M."/>
            <person name="Nielsen J.L."/>
            <person name="Wimmer R."/>
            <person name="Le V.Q."/>
            <person name="McIlroy S.J."/>
            <person name="Petrovski S."/>
            <person name="Seviour R.J."/>
            <person name="Calteau A."/>
            <person name="Nielsen K.L."/>
            <person name="Nielsen P.H."/>
        </authorList>
    </citation>
    <scope>NUCLEOTIDE SEQUENCE [LARGE SCALE GENOMIC DNA]</scope>
    <source>
        <strain evidence="2 3">T1-X7</strain>
    </source>
</reference>
<dbReference type="Pfam" id="PF03364">
    <property type="entry name" value="Polyketide_cyc"/>
    <property type="match status" value="1"/>
</dbReference>
<dbReference type="AlphaFoldDB" id="A0A077LU57"/>
<dbReference type="Gene3D" id="3.30.530.20">
    <property type="match status" value="1"/>
</dbReference>
<keyword evidence="3" id="KW-1185">Reference proteome</keyword>
<gene>
    <name evidence="2" type="ORF">BN12_1050011</name>
</gene>
<accession>A0A077LU57</accession>
<evidence type="ECO:0000313" key="3">
    <source>
        <dbReference type="Proteomes" id="UP000035721"/>
    </source>
</evidence>
<dbReference type="STRING" id="1194083.BN12_1050011"/>
<organism evidence="2 3">
    <name type="scientific">Nostocoides japonicum T1-X7</name>
    <dbReference type="NCBI Taxonomy" id="1194083"/>
    <lineage>
        <taxon>Bacteria</taxon>
        <taxon>Bacillati</taxon>
        <taxon>Actinomycetota</taxon>
        <taxon>Actinomycetes</taxon>
        <taxon>Micrococcales</taxon>
        <taxon>Intrasporangiaceae</taxon>
        <taxon>Nostocoides</taxon>
    </lineage>
</organism>
<dbReference type="EMBL" id="CAJB01000008">
    <property type="protein sequence ID" value="CCH76097.1"/>
    <property type="molecule type" value="Genomic_DNA"/>
</dbReference>
<name>A0A077LU57_9MICO</name>
<protein>
    <submittedName>
        <fullName evidence="2">Putative cyclase</fullName>
    </submittedName>
</protein>
<dbReference type="InterPro" id="IPR023393">
    <property type="entry name" value="START-like_dom_sf"/>
</dbReference>
<comment type="caution">
    <text evidence="2">The sequence shown here is derived from an EMBL/GenBank/DDBJ whole genome shotgun (WGS) entry which is preliminary data.</text>
</comment>
<feature type="domain" description="Coenzyme Q-binding protein COQ10 START" evidence="1">
    <location>
        <begin position="15"/>
        <end position="62"/>
    </location>
</feature>
<dbReference type="OrthoDB" id="5402478at2"/>
<sequence>MSRAFRFVHEWRLVAPPRLVFDLLRDVEHYPTWWREIRRVERIDEASGIAWVRSLLPYRLRLVITREVEDLPTGMLRVGIRGDLEGYAEFRVPTPVDGPPRPLVLLYRQEVEVTPQGLQRLAPLLGPVLRANHAAMMRSGARGLEKACSGAQTRES</sequence>
<dbReference type="InterPro" id="IPR005031">
    <property type="entry name" value="COQ10_START"/>
</dbReference>
<proteinExistence type="predicted"/>
<dbReference type="Proteomes" id="UP000035721">
    <property type="component" value="Unassembled WGS sequence"/>
</dbReference>